<keyword evidence="1" id="KW-1133">Transmembrane helix</keyword>
<protein>
    <submittedName>
        <fullName evidence="2">Uncharacterized protein</fullName>
    </submittedName>
</protein>
<dbReference type="Proteomes" id="UP000799436">
    <property type="component" value="Unassembled WGS sequence"/>
</dbReference>
<keyword evidence="3" id="KW-1185">Reference proteome</keyword>
<keyword evidence="1" id="KW-0812">Transmembrane</keyword>
<evidence type="ECO:0000313" key="3">
    <source>
        <dbReference type="Proteomes" id="UP000799436"/>
    </source>
</evidence>
<reference evidence="2" key="1">
    <citation type="journal article" date="2020" name="Stud. Mycol.">
        <title>101 Dothideomycetes genomes: a test case for predicting lifestyles and emergence of pathogens.</title>
        <authorList>
            <person name="Haridas S."/>
            <person name="Albert R."/>
            <person name="Binder M."/>
            <person name="Bloem J."/>
            <person name="Labutti K."/>
            <person name="Salamov A."/>
            <person name="Andreopoulos B."/>
            <person name="Baker S."/>
            <person name="Barry K."/>
            <person name="Bills G."/>
            <person name="Bluhm B."/>
            <person name="Cannon C."/>
            <person name="Castanera R."/>
            <person name="Culley D."/>
            <person name="Daum C."/>
            <person name="Ezra D."/>
            <person name="Gonzalez J."/>
            <person name="Henrissat B."/>
            <person name="Kuo A."/>
            <person name="Liang C."/>
            <person name="Lipzen A."/>
            <person name="Lutzoni F."/>
            <person name="Magnuson J."/>
            <person name="Mondo S."/>
            <person name="Nolan M."/>
            <person name="Ohm R."/>
            <person name="Pangilinan J."/>
            <person name="Park H.-J."/>
            <person name="Ramirez L."/>
            <person name="Alfaro M."/>
            <person name="Sun H."/>
            <person name="Tritt A."/>
            <person name="Yoshinaga Y."/>
            <person name="Zwiers L.-H."/>
            <person name="Turgeon B."/>
            <person name="Goodwin S."/>
            <person name="Spatafora J."/>
            <person name="Crous P."/>
            <person name="Grigoriev I."/>
        </authorList>
    </citation>
    <scope>NUCLEOTIDE SEQUENCE</scope>
    <source>
        <strain evidence="2">CBS 116005</strain>
    </source>
</reference>
<evidence type="ECO:0000313" key="2">
    <source>
        <dbReference type="EMBL" id="KAF2768688.1"/>
    </source>
</evidence>
<feature type="transmembrane region" description="Helical" evidence="1">
    <location>
        <begin position="38"/>
        <end position="60"/>
    </location>
</feature>
<gene>
    <name evidence="2" type="ORF">EJ03DRAFT_327995</name>
</gene>
<dbReference type="EMBL" id="ML995841">
    <property type="protein sequence ID" value="KAF2768688.1"/>
    <property type="molecule type" value="Genomic_DNA"/>
</dbReference>
<evidence type="ECO:0000256" key="1">
    <source>
        <dbReference type="SAM" id="Phobius"/>
    </source>
</evidence>
<keyword evidence="1" id="KW-0472">Membrane</keyword>
<name>A0A6G1L8D9_9PEZI</name>
<proteinExistence type="predicted"/>
<dbReference type="AlphaFoldDB" id="A0A6G1L8D9"/>
<accession>A0A6G1L8D9</accession>
<organism evidence="2 3">
    <name type="scientific">Teratosphaeria nubilosa</name>
    <dbReference type="NCBI Taxonomy" id="161662"/>
    <lineage>
        <taxon>Eukaryota</taxon>
        <taxon>Fungi</taxon>
        <taxon>Dikarya</taxon>
        <taxon>Ascomycota</taxon>
        <taxon>Pezizomycotina</taxon>
        <taxon>Dothideomycetes</taxon>
        <taxon>Dothideomycetidae</taxon>
        <taxon>Mycosphaerellales</taxon>
        <taxon>Teratosphaeriaceae</taxon>
        <taxon>Teratosphaeria</taxon>
    </lineage>
</organism>
<sequence length="102" mass="10980">MSPSSMTQTLLLLTRPRSPAQTDSQRLLHFLLHNQPLIIQLLPLAAVLLNLLMVPLLPLVGALNDREWAQYEVEAEGCAGEVIGGAGVFLGFGFLARLGAGF</sequence>